<gene>
    <name evidence="1" type="ORF">ALP8811_01892</name>
</gene>
<protein>
    <submittedName>
        <fullName evidence="1">Uncharacterized protein</fullName>
    </submittedName>
</protein>
<dbReference type="RefSeq" id="WP_108856845.1">
    <property type="nucleotide sequence ID" value="NZ_OMOI01000001.1"/>
</dbReference>
<dbReference type="OrthoDB" id="7816979at2"/>
<accession>A0A2R8ALF7</accession>
<name>A0A2R8ALF7_9RHOB</name>
<dbReference type="AlphaFoldDB" id="A0A2R8ALF7"/>
<dbReference type="Proteomes" id="UP000244911">
    <property type="component" value="Unassembled WGS sequence"/>
</dbReference>
<keyword evidence="2" id="KW-1185">Reference proteome</keyword>
<evidence type="ECO:0000313" key="2">
    <source>
        <dbReference type="Proteomes" id="UP000244911"/>
    </source>
</evidence>
<reference evidence="1 2" key="1">
    <citation type="submission" date="2018-03" db="EMBL/GenBank/DDBJ databases">
        <authorList>
            <person name="Keele B.F."/>
        </authorList>
    </citation>
    <scope>NUCLEOTIDE SEQUENCE [LARGE SCALE GENOMIC DNA]</scope>
    <source>
        <strain evidence="1 2">CECT 8811</strain>
    </source>
</reference>
<sequence>MKIAIHIGAHCTDEDLLTKSLLKNANQLFTEGVAVPGPTRYRGLLGQIMVKLKGSVASTDTQDMLIDELIDTREAKRIVLGHEHSLGVHHRAIENGQLYPLAARNTSWMRNLFPEHDVSFFIGISNIANFMPDLASRLDDEKRELMLGSVDPRDLFWTDVIENIRSANPDTPITVWCNEDTPLIWPDVMQAISGMDSSTTLERGSLDILERITKADGMTRLRTYLRENPFQTEIHRRRILAAFLDKFAKDGAVEHEINLPGWTQDLVDELTENYESDLNDIANIPGVTVLSA</sequence>
<evidence type="ECO:0000313" key="1">
    <source>
        <dbReference type="EMBL" id="SPF76875.1"/>
    </source>
</evidence>
<proteinExistence type="predicted"/>
<organism evidence="1 2">
    <name type="scientific">Aliiroseovarius pelagivivens</name>
    <dbReference type="NCBI Taxonomy" id="1639690"/>
    <lineage>
        <taxon>Bacteria</taxon>
        <taxon>Pseudomonadati</taxon>
        <taxon>Pseudomonadota</taxon>
        <taxon>Alphaproteobacteria</taxon>
        <taxon>Rhodobacterales</taxon>
        <taxon>Paracoccaceae</taxon>
        <taxon>Aliiroseovarius</taxon>
    </lineage>
</organism>
<dbReference type="EMBL" id="OMOI01000001">
    <property type="protein sequence ID" value="SPF76875.1"/>
    <property type="molecule type" value="Genomic_DNA"/>
</dbReference>